<proteinExistence type="predicted"/>
<dbReference type="Proteomes" id="UP001595719">
    <property type="component" value="Unassembled WGS sequence"/>
</dbReference>
<feature type="region of interest" description="Disordered" evidence="1">
    <location>
        <begin position="76"/>
        <end position="106"/>
    </location>
</feature>
<evidence type="ECO:0000313" key="3">
    <source>
        <dbReference type="Proteomes" id="UP001595719"/>
    </source>
</evidence>
<dbReference type="SUPFAM" id="SSF69349">
    <property type="entry name" value="Phage fibre proteins"/>
    <property type="match status" value="1"/>
</dbReference>
<gene>
    <name evidence="2" type="ORF">ACFOY0_17975</name>
</gene>
<evidence type="ECO:0000256" key="1">
    <source>
        <dbReference type="SAM" id="MobiDB-lite"/>
    </source>
</evidence>
<evidence type="ECO:0000313" key="2">
    <source>
        <dbReference type="EMBL" id="MFC4392887.1"/>
    </source>
</evidence>
<reference evidence="3" key="1">
    <citation type="journal article" date="2019" name="Int. J. Syst. Evol. Microbiol.">
        <title>The Global Catalogue of Microorganisms (GCM) 10K type strain sequencing project: providing services to taxonomists for standard genome sequencing and annotation.</title>
        <authorList>
            <consortium name="The Broad Institute Genomics Platform"/>
            <consortium name="The Broad Institute Genome Sequencing Center for Infectious Disease"/>
            <person name="Wu L."/>
            <person name="Ma J."/>
        </authorList>
    </citation>
    <scope>NUCLEOTIDE SEQUENCE [LARGE SCALE GENOMIC DNA]</scope>
    <source>
        <strain evidence="3">CGMCC 1.15345</strain>
    </source>
</reference>
<accession>A0ABV8W7T6</accession>
<comment type="caution">
    <text evidence="2">The sequence shown here is derived from an EMBL/GenBank/DDBJ whole genome shotgun (WGS) entry which is preliminary data.</text>
</comment>
<protein>
    <submittedName>
        <fullName evidence="2">Uncharacterized protein</fullName>
    </submittedName>
</protein>
<dbReference type="RefSeq" id="WP_256871057.1">
    <property type="nucleotide sequence ID" value="NZ_JBHSCO010000005.1"/>
</dbReference>
<sequence length="106" mass="11359">MEAGEDIIMKAGGNITSDAGVNISENATVDKSTIVGGMLHTNVTGDSMFYVGGNHDENIEGDLNSDIKKDKNYTVAGKNKHQSENGHEFHSDTTIKNNSSEDTTQN</sequence>
<feature type="compositionally biased region" description="Polar residues" evidence="1">
    <location>
        <begin position="94"/>
        <end position="106"/>
    </location>
</feature>
<dbReference type="EMBL" id="JBHSCO010000005">
    <property type="protein sequence ID" value="MFC4392887.1"/>
    <property type="molecule type" value="Genomic_DNA"/>
</dbReference>
<organism evidence="2 3">
    <name type="scientific">Flavobacterium quisquiliarum</name>
    <dbReference type="NCBI Taxonomy" id="1834436"/>
    <lineage>
        <taxon>Bacteria</taxon>
        <taxon>Pseudomonadati</taxon>
        <taxon>Bacteroidota</taxon>
        <taxon>Flavobacteriia</taxon>
        <taxon>Flavobacteriales</taxon>
        <taxon>Flavobacteriaceae</taxon>
        <taxon>Flavobacterium</taxon>
    </lineage>
</organism>
<keyword evidence="3" id="KW-1185">Reference proteome</keyword>
<feature type="compositionally biased region" description="Basic and acidic residues" evidence="1">
    <location>
        <begin position="81"/>
        <end position="93"/>
    </location>
</feature>
<name>A0ABV8W7T6_9FLAO</name>